<evidence type="ECO:0000313" key="4">
    <source>
        <dbReference type="Proteomes" id="UP000780875"/>
    </source>
</evidence>
<dbReference type="Pfam" id="PF07963">
    <property type="entry name" value="N_methyl"/>
    <property type="match status" value="1"/>
</dbReference>
<dbReference type="PROSITE" id="PS51257">
    <property type="entry name" value="PROKAR_LIPOPROTEIN"/>
    <property type="match status" value="1"/>
</dbReference>
<feature type="transmembrane region" description="Helical" evidence="1">
    <location>
        <begin position="12"/>
        <end position="38"/>
    </location>
</feature>
<dbReference type="Proteomes" id="UP000780875">
    <property type="component" value="Unassembled WGS sequence"/>
</dbReference>
<keyword evidence="4" id="KW-1185">Reference proteome</keyword>
<keyword evidence="1" id="KW-0812">Transmembrane</keyword>
<dbReference type="EMBL" id="JAIQZJ010000017">
    <property type="protein sequence ID" value="MBZ5740807.1"/>
    <property type="molecule type" value="Genomic_DNA"/>
</dbReference>
<dbReference type="EMBL" id="JAIQZJ010000011">
    <property type="protein sequence ID" value="MBZ5740022.1"/>
    <property type="molecule type" value="Genomic_DNA"/>
</dbReference>
<evidence type="ECO:0000313" key="2">
    <source>
        <dbReference type="EMBL" id="MBZ5740022.1"/>
    </source>
</evidence>
<dbReference type="SUPFAM" id="SSF49452">
    <property type="entry name" value="Starch-binding domain-like"/>
    <property type="match status" value="1"/>
</dbReference>
<keyword evidence="1" id="KW-0472">Membrane</keyword>
<keyword evidence="1" id="KW-1133">Transmembrane helix</keyword>
<proteinExistence type="predicted"/>
<reference evidence="3 4" key="1">
    <citation type="submission" date="2021-09" db="EMBL/GenBank/DDBJ databases">
        <title>Whole genome sequence of Nocardioides sp. GBK3QG-3.</title>
        <authorList>
            <person name="Tuo L."/>
        </authorList>
    </citation>
    <scope>NUCLEOTIDE SEQUENCE [LARGE SCALE GENOMIC DNA]</scope>
    <source>
        <strain evidence="3 4">GBK3QG-3</strain>
    </source>
</reference>
<sequence>MSTRLKAADEGFSLVEVIVAFALFAILVTGCLVVLGSAQASTRDNSRRSTATNLAARELAITSDTFGSPLRGPAQVAINDVRNPDPLDGGRAGDPLVVDGVPYTVLRSAQWASVGSTAASTCDEGSSAELAYLRVRVRVTWPGGEDHPVELSTVLTPLKGTYSDNDGHIGLKVVDAEGAPRSGQSVTISGPSGTRTASTAGDGCVLFAFLTPGTYSVTLSTTGYVDILGHAPSVTTANVQPGQLWRSTVSYDRAATITASFTTADGYAVPTGLASAVMLGNSALLPSGAAAAVTSPTTGTPRTIPNLWPYAAGYELWAGACVDNDPMTHVEAGGAGRDLPVTVTPGGTSTGVVELGALSIVNGSGSSRTNVTAIQVPDTGCPAAGTYPTSGSNQKSYGVRVTFGTVAANTTLKTSLPFGTWQIWNGTSWKGPVTLVKGAAPGSVAL</sequence>
<evidence type="ECO:0000313" key="3">
    <source>
        <dbReference type="EMBL" id="MBZ5740807.1"/>
    </source>
</evidence>
<dbReference type="InterPro" id="IPR012902">
    <property type="entry name" value="N_methyl_site"/>
</dbReference>
<name>A0ABS7UJ61_9ACTN</name>
<dbReference type="InterPro" id="IPR013784">
    <property type="entry name" value="Carb-bd-like_fold"/>
</dbReference>
<dbReference type="Gene3D" id="2.60.40.1120">
    <property type="entry name" value="Carboxypeptidase-like, regulatory domain"/>
    <property type="match status" value="1"/>
</dbReference>
<accession>A0ABS7UJ61</accession>
<dbReference type="RefSeq" id="WP_224124377.1">
    <property type="nucleotide sequence ID" value="NZ_JAIQZJ010000011.1"/>
</dbReference>
<organism evidence="3 4">
    <name type="scientific">Nocardioides mangrovi</name>
    <dbReference type="NCBI Taxonomy" id="2874580"/>
    <lineage>
        <taxon>Bacteria</taxon>
        <taxon>Bacillati</taxon>
        <taxon>Actinomycetota</taxon>
        <taxon>Actinomycetes</taxon>
        <taxon>Propionibacteriales</taxon>
        <taxon>Nocardioidaceae</taxon>
        <taxon>Nocardioides</taxon>
    </lineage>
</organism>
<comment type="caution">
    <text evidence="3">The sequence shown here is derived from an EMBL/GenBank/DDBJ whole genome shotgun (WGS) entry which is preliminary data.</text>
</comment>
<evidence type="ECO:0000256" key="1">
    <source>
        <dbReference type="SAM" id="Phobius"/>
    </source>
</evidence>
<gene>
    <name evidence="2" type="ORF">K8U61_17740</name>
    <name evidence="3" type="ORF">K8U61_21735</name>
</gene>
<protein>
    <submittedName>
        <fullName evidence="3">Prepilin-type N-terminal cleavage/methylation domain-containing protein</fullName>
    </submittedName>
</protein>